<feature type="region of interest" description="Disordered" evidence="1">
    <location>
        <begin position="402"/>
        <end position="499"/>
    </location>
</feature>
<dbReference type="VEuPathDB" id="TriTrypDB:TvY486_0802090"/>
<gene>
    <name evidence="2" type="ORF">TVY486_0802090</name>
</gene>
<feature type="compositionally biased region" description="Low complexity" evidence="1">
    <location>
        <begin position="96"/>
        <end position="107"/>
    </location>
</feature>
<dbReference type="EMBL" id="HE573024">
    <property type="protein sequence ID" value="CCC49600.1"/>
    <property type="molecule type" value="Genomic_DNA"/>
</dbReference>
<feature type="region of interest" description="Disordered" evidence="1">
    <location>
        <begin position="236"/>
        <end position="262"/>
    </location>
</feature>
<protein>
    <submittedName>
        <fullName evidence="2">Uncharacterized protein</fullName>
    </submittedName>
</protein>
<accession>G0U0K1</accession>
<evidence type="ECO:0000256" key="1">
    <source>
        <dbReference type="SAM" id="MobiDB-lite"/>
    </source>
</evidence>
<proteinExistence type="predicted"/>
<dbReference type="AlphaFoldDB" id="G0U0K1"/>
<feature type="compositionally biased region" description="Basic and acidic residues" evidence="1">
    <location>
        <begin position="115"/>
        <end position="128"/>
    </location>
</feature>
<feature type="compositionally biased region" description="Low complexity" evidence="1">
    <location>
        <begin position="10"/>
        <end position="25"/>
    </location>
</feature>
<feature type="region of interest" description="Disordered" evidence="1">
    <location>
        <begin position="1"/>
        <end position="131"/>
    </location>
</feature>
<dbReference type="OMA" id="MRRRIRH"/>
<evidence type="ECO:0000313" key="2">
    <source>
        <dbReference type="EMBL" id="CCC49600.1"/>
    </source>
</evidence>
<name>G0U0K1_TRYVY</name>
<feature type="compositionally biased region" description="Polar residues" evidence="1">
    <location>
        <begin position="420"/>
        <end position="431"/>
    </location>
</feature>
<organism evidence="2">
    <name type="scientific">Trypanosoma vivax (strain Y486)</name>
    <dbReference type="NCBI Taxonomy" id="1055687"/>
    <lineage>
        <taxon>Eukaryota</taxon>
        <taxon>Discoba</taxon>
        <taxon>Euglenozoa</taxon>
        <taxon>Kinetoplastea</taxon>
        <taxon>Metakinetoplastina</taxon>
        <taxon>Trypanosomatida</taxon>
        <taxon>Trypanosomatidae</taxon>
        <taxon>Trypanosoma</taxon>
        <taxon>Duttonella</taxon>
    </lineage>
</organism>
<feature type="region of interest" description="Disordered" evidence="1">
    <location>
        <begin position="325"/>
        <end position="348"/>
    </location>
</feature>
<sequence>MRKSKLVTETCGGSYTGTGSTASRSNSSEDLRRTESVATGAELSTTSDSRRSSERSTTTESIRDVTSVLSDRVSCPQKETPKVPPNGSETMKEDNSGSSVITSGTSSLPNGGGEAKGKPDVPVEESRGHSSPCGVVNTQCSGCPVTGEVAASDPAARLQVVEQMLLHVIALNRELKLEVTETKHELELSRQALKQCQGLCKGCAICSAASRNTIRAPPCMGGPHHSGRHMVSENKGPSAGIRTQQTHVRPRRHTDPSQGASALETATRCRGLRCLGVDCMLGGSLLTGGGGPHVPERLCVMPNTRGRSVSKERNPVPNRTWTTVARTHSRPCRQGRLEGPRAKARTPEPISARGRTWRNSYCQTRGRSQIKDMGGATLCRCGHSCLHTQMGSVKPHHTPCRVTHPAHTSPSPPVGAFRSTVFTPQSRGNSKTRQEAGLTRKRAVSQKGKNRPEPTTNTTVRRDMAKMRRPVAQQARGHQPLRDSTVRKKNTRTDSPSQLRQAVLPSKAVGEVDIETLHRQCWERSREILDQLNRMLGNNS</sequence>
<reference evidence="2" key="1">
    <citation type="journal article" date="2012" name="Proc. Natl. Acad. Sci. U.S.A.">
        <title>Antigenic diversity is generated by distinct evolutionary mechanisms in African trypanosome species.</title>
        <authorList>
            <person name="Jackson A.P."/>
            <person name="Berry A."/>
            <person name="Aslett M."/>
            <person name="Allison H.C."/>
            <person name="Burton P."/>
            <person name="Vavrova-Anderson J."/>
            <person name="Brown R."/>
            <person name="Browne H."/>
            <person name="Corton N."/>
            <person name="Hauser H."/>
            <person name="Gamble J."/>
            <person name="Gilderthorp R."/>
            <person name="Marcello L."/>
            <person name="McQuillan J."/>
            <person name="Otto T.D."/>
            <person name="Quail M.A."/>
            <person name="Sanders M.J."/>
            <person name="van Tonder A."/>
            <person name="Ginger M.L."/>
            <person name="Field M.C."/>
            <person name="Barry J.D."/>
            <person name="Hertz-Fowler C."/>
            <person name="Berriman M."/>
        </authorList>
    </citation>
    <scope>NUCLEOTIDE SEQUENCE</scope>
    <source>
        <strain evidence="2">Y486</strain>
    </source>
</reference>